<evidence type="ECO:0000256" key="1">
    <source>
        <dbReference type="SAM" id="MobiDB-lite"/>
    </source>
</evidence>
<feature type="region of interest" description="Disordered" evidence="1">
    <location>
        <begin position="329"/>
        <end position="383"/>
    </location>
</feature>
<sequence>MGPTFPHLILFLLIPNLSFNFFSTSPRCIRGYGVISRRRCRHRRCRRRGCRRGWPDSGVAGDVHQRRRVADAVAVFLVALAMEASGGVERRRPRAAVLQLLPDDRWKRKRRVVLVAGEDYHALEWWPVQQFRQRDAVSAGNHIGGNGAARRKCLRRHYLRGQHYRVLHSIETSSIKRATGRAGTAGAAGGERRRARAVAGAVGGEQRCAGVDGRRRCAGADGRWAAVAEVGAEGGGAEAAAEDGGGAAGGGVAAASPLGLDDAITAAMTNGDDDPRAAERRGVGESPSSKVAAAAGSSEEDELCSWAGGGAVAHLRAVEGAAAEARAWTKSASAAGRPDEVRPPPPAARRRSAFAAGRRPDEVRLRRLPPTGRGPPPPPTARMRSARRWLPFREHAQERAGGILGAARRRRVLPPQPSELRAPPPPPELRLRLSPSPARALPAAVICLLCERPLHRLDEPCTGSCGLLELRRPERRQLQAPPLPPELRLRTLSSPPLSAVASR</sequence>
<feature type="region of interest" description="Disordered" evidence="1">
    <location>
        <begin position="476"/>
        <end position="503"/>
    </location>
</feature>
<feature type="compositionally biased region" description="Pro residues" evidence="1">
    <location>
        <begin position="414"/>
        <end position="428"/>
    </location>
</feature>
<feature type="region of interest" description="Disordered" evidence="1">
    <location>
        <begin position="400"/>
        <end position="433"/>
    </location>
</feature>
<accession>Q5NA76</accession>
<dbReference type="AlphaFoldDB" id="Q5NA76"/>
<gene>
    <name evidence="3" type="primary">B1066G12.18</name>
</gene>
<feature type="chain" id="PRO_5004259595" evidence="2">
    <location>
        <begin position="21"/>
        <end position="503"/>
    </location>
</feature>
<feature type="signal peptide" evidence="2">
    <location>
        <begin position="1"/>
        <end position="20"/>
    </location>
</feature>
<feature type="region of interest" description="Disordered" evidence="1">
    <location>
        <begin position="266"/>
        <end position="298"/>
    </location>
</feature>
<feature type="compositionally biased region" description="Basic and acidic residues" evidence="1">
    <location>
        <begin position="273"/>
        <end position="283"/>
    </location>
</feature>
<name>Q5NA76_ORYSJ</name>
<organism evidence="3">
    <name type="scientific">Oryza sativa subsp. japonica</name>
    <name type="common">Rice</name>
    <dbReference type="NCBI Taxonomy" id="39947"/>
    <lineage>
        <taxon>Eukaryota</taxon>
        <taxon>Viridiplantae</taxon>
        <taxon>Streptophyta</taxon>
        <taxon>Embryophyta</taxon>
        <taxon>Tracheophyta</taxon>
        <taxon>Spermatophyta</taxon>
        <taxon>Magnoliopsida</taxon>
        <taxon>Liliopsida</taxon>
        <taxon>Poales</taxon>
        <taxon>Poaceae</taxon>
        <taxon>BOP clade</taxon>
        <taxon>Oryzoideae</taxon>
        <taxon>Oryzeae</taxon>
        <taxon>Oryzinae</taxon>
        <taxon>Oryza</taxon>
        <taxon>Oryza sativa</taxon>
    </lineage>
</organism>
<feature type="compositionally biased region" description="Low complexity" evidence="1">
    <location>
        <begin position="490"/>
        <end position="503"/>
    </location>
</feature>
<evidence type="ECO:0000313" key="3">
    <source>
        <dbReference type="EMBL" id="BAD81629.1"/>
    </source>
</evidence>
<reference evidence="3" key="1">
    <citation type="journal article" date="2002" name="Nature">
        <title>The genome sequence and structure of rice chromosome 1.</title>
        <authorList>
            <person name="Sasaki T."/>
            <person name="Matsumoto T."/>
            <person name="Yamamoto K."/>
            <person name="Sakata K."/>
            <person name="Baba T."/>
            <person name="Katayose Y."/>
            <person name="Wu J."/>
            <person name="Niimura Y."/>
            <person name="Cheng Z."/>
            <person name="Nagamura Y."/>
            <person name="Antonio B.A."/>
            <person name="Kanamori H."/>
            <person name="Hosokawa S."/>
            <person name="Masukawa M."/>
            <person name="Arikawa K."/>
            <person name="Chiden Y."/>
            <person name="Hayashi M."/>
            <person name="Okamoto M."/>
            <person name="Ando T."/>
            <person name="Aoki H."/>
            <person name="Arita K."/>
            <person name="Hamada M."/>
            <person name="Harada C."/>
            <person name="Hijishita S."/>
            <person name="Honda M."/>
            <person name="Ichikawa Y."/>
            <person name="Idonuma A."/>
            <person name="Iijima M."/>
            <person name="Ikeda M."/>
            <person name="Ikeno M."/>
            <person name="Itoh S."/>
            <person name="Itoh T."/>
            <person name="Itoh Y."/>
            <person name="Itoh Y."/>
            <person name="Iwabuchi A."/>
            <person name="Kamiya K."/>
            <person name="Karasawa W."/>
            <person name="Katagiri S."/>
            <person name="Kikuta A."/>
            <person name="Kobayashi N."/>
            <person name="Kono I."/>
            <person name="Machita K."/>
            <person name="Maehara T."/>
            <person name="Mizuno H."/>
            <person name="Mizubayashi T."/>
            <person name="Mukai Y."/>
            <person name="Nagasaki H."/>
            <person name="Nakashima M."/>
            <person name="Nakama Y."/>
            <person name="Nakamichi Y."/>
            <person name="Nakamura M."/>
            <person name="Namiki N."/>
            <person name="Negishi M."/>
            <person name="Ohta I."/>
            <person name="Ono N."/>
            <person name="Saji S."/>
            <person name="Sakai K."/>
            <person name="Shibata M."/>
            <person name="Shimokawa T."/>
            <person name="Shomura A."/>
            <person name="Song J."/>
            <person name="Takazaki Y."/>
            <person name="Terasawa K."/>
            <person name="Tsuji K."/>
            <person name="Waki K."/>
            <person name="Yamagata H."/>
            <person name="Yamane H."/>
            <person name="Yoshiki S."/>
            <person name="Yoshihara R."/>
            <person name="Yukawa K."/>
            <person name="Zhong H."/>
            <person name="Iwama H."/>
            <person name="Endo T."/>
            <person name="Ito H."/>
            <person name="Hahn J.H."/>
            <person name="Kim H.I."/>
            <person name="Eun M.Y."/>
            <person name="Yano M."/>
            <person name="Jiang J."/>
            <person name="Gojobori T."/>
        </authorList>
    </citation>
    <scope>NUCLEOTIDE SEQUENCE [LARGE SCALE GENOMIC DNA]</scope>
</reference>
<protein>
    <submittedName>
        <fullName evidence="3">Uncharacterized protein</fullName>
    </submittedName>
</protein>
<evidence type="ECO:0000256" key="2">
    <source>
        <dbReference type="SAM" id="SignalP"/>
    </source>
</evidence>
<proteinExistence type="predicted"/>
<keyword evidence="2" id="KW-0732">Signal</keyword>
<dbReference type="EMBL" id="AP003201">
    <property type="protein sequence ID" value="BAD81629.1"/>
    <property type="molecule type" value="Genomic_DNA"/>
</dbReference>
<dbReference type="Proteomes" id="UP000817658">
    <property type="component" value="Chromosome 1"/>
</dbReference>